<accession>A0A6L3ZHT2</accession>
<dbReference type="InterPro" id="IPR036567">
    <property type="entry name" value="RHF-like"/>
</dbReference>
<comment type="caution">
    <text evidence="1">The sequence shown here is derived from an EMBL/GenBank/DDBJ whole genome shotgun (WGS) entry which is preliminary data.</text>
</comment>
<organism evidence="1 2">
    <name type="scientific">Phaeocystidibacter marisrubri</name>
    <dbReference type="NCBI Taxonomy" id="1577780"/>
    <lineage>
        <taxon>Bacteria</taxon>
        <taxon>Pseudomonadati</taxon>
        <taxon>Bacteroidota</taxon>
        <taxon>Flavobacteriia</taxon>
        <taxon>Flavobacteriales</taxon>
        <taxon>Phaeocystidibacteraceae</taxon>
        <taxon>Phaeocystidibacter</taxon>
    </lineage>
</organism>
<name>A0A6L3ZHT2_9FLAO</name>
<dbReference type="EMBL" id="WBVQ01000001">
    <property type="protein sequence ID" value="KAB2817193.1"/>
    <property type="molecule type" value="Genomic_DNA"/>
</dbReference>
<dbReference type="OrthoDB" id="9808702at2"/>
<evidence type="ECO:0000313" key="2">
    <source>
        <dbReference type="Proteomes" id="UP000484164"/>
    </source>
</evidence>
<protein>
    <submittedName>
        <fullName evidence="1">Ribosome-associated translation inhibitor RaiA</fullName>
    </submittedName>
</protein>
<dbReference type="Pfam" id="PF02482">
    <property type="entry name" value="Ribosomal_S30AE"/>
    <property type="match status" value="1"/>
</dbReference>
<dbReference type="InterPro" id="IPR003489">
    <property type="entry name" value="RHF/RaiA"/>
</dbReference>
<dbReference type="NCBIfam" id="TIGR00741">
    <property type="entry name" value="yfiA"/>
    <property type="match status" value="1"/>
</dbReference>
<sequence length="99" mass="11561">MKVQVQSVNFKVDQKLVDFIQQRMDKLDQFYDRIIDGEVFLKVDNNHTRENKIVEVRVNVPGNDLMVKKECTSFEEATDLAADALRRQLDKHKAKLRGV</sequence>
<dbReference type="AlphaFoldDB" id="A0A6L3ZHT2"/>
<proteinExistence type="predicted"/>
<dbReference type="Gene3D" id="3.30.160.100">
    <property type="entry name" value="Ribosome hibernation promotion factor-like"/>
    <property type="match status" value="1"/>
</dbReference>
<dbReference type="SUPFAM" id="SSF69754">
    <property type="entry name" value="Ribosome binding protein Y (YfiA homologue)"/>
    <property type="match status" value="1"/>
</dbReference>
<dbReference type="CDD" id="cd00552">
    <property type="entry name" value="RaiA"/>
    <property type="match status" value="1"/>
</dbReference>
<keyword evidence="2" id="KW-1185">Reference proteome</keyword>
<dbReference type="RefSeq" id="WP_151691764.1">
    <property type="nucleotide sequence ID" value="NZ_BMGX01000002.1"/>
</dbReference>
<dbReference type="Proteomes" id="UP000484164">
    <property type="component" value="Unassembled WGS sequence"/>
</dbReference>
<evidence type="ECO:0000313" key="1">
    <source>
        <dbReference type="EMBL" id="KAB2817193.1"/>
    </source>
</evidence>
<reference evidence="1 2" key="1">
    <citation type="submission" date="2019-10" db="EMBL/GenBank/DDBJ databases">
        <title>Genome sequence of Phaeocystidibacter marisrubri JCM30614 (type strain).</title>
        <authorList>
            <person name="Bowman J.P."/>
        </authorList>
    </citation>
    <scope>NUCLEOTIDE SEQUENCE [LARGE SCALE GENOMIC DNA]</scope>
    <source>
        <strain evidence="1 2">JCM 30614</strain>
    </source>
</reference>
<gene>
    <name evidence="1" type="primary">raiA</name>
    <name evidence="1" type="ORF">F8C82_01990</name>
</gene>